<keyword evidence="2" id="KW-1185">Reference proteome</keyword>
<evidence type="ECO:0000313" key="1">
    <source>
        <dbReference type="EMBL" id="KAH9695404.1"/>
    </source>
</evidence>
<accession>A0ACB8IE52</accession>
<comment type="caution">
    <text evidence="1">The sequence shown here is derived from an EMBL/GenBank/DDBJ whole genome shotgun (WGS) entry which is preliminary data.</text>
</comment>
<protein>
    <submittedName>
        <fullName evidence="1">Cyclase-like protein 3</fullName>
    </submittedName>
</protein>
<name>A0ACB8IE52_CITSI</name>
<dbReference type="EMBL" id="CM039177">
    <property type="protein sequence ID" value="KAH9695404.1"/>
    <property type="molecule type" value="Genomic_DNA"/>
</dbReference>
<gene>
    <name evidence="1" type="ORF">KPL71_022756</name>
</gene>
<organism evidence="1 2">
    <name type="scientific">Citrus sinensis</name>
    <name type="common">Sweet orange</name>
    <name type="synonym">Citrus aurantium var. sinensis</name>
    <dbReference type="NCBI Taxonomy" id="2711"/>
    <lineage>
        <taxon>Eukaryota</taxon>
        <taxon>Viridiplantae</taxon>
        <taxon>Streptophyta</taxon>
        <taxon>Embryophyta</taxon>
        <taxon>Tracheophyta</taxon>
        <taxon>Spermatophyta</taxon>
        <taxon>Magnoliopsida</taxon>
        <taxon>eudicotyledons</taxon>
        <taxon>Gunneridae</taxon>
        <taxon>Pentapetalae</taxon>
        <taxon>rosids</taxon>
        <taxon>malvids</taxon>
        <taxon>Sapindales</taxon>
        <taxon>Rutaceae</taxon>
        <taxon>Aurantioideae</taxon>
        <taxon>Citrus</taxon>
    </lineage>
</organism>
<proteinExistence type="predicted"/>
<dbReference type="Proteomes" id="UP000829398">
    <property type="component" value="Chromosome 8"/>
</dbReference>
<sequence length="161" mass="17513">MVKRCTRVLLTTSRPLAADGVPERSEAHANGRMFDISHRVAKDLSSWDSKDGLGQFLFPLASIKNGSDVNASETKMSVRTGTHVNAPSYMFYNYSNAGFDADSLDLQVLNGPALLVDVPIRDRNITVAWLGFFAIPGGVLAACPASNIVIRRIGTRKFSLK</sequence>
<reference evidence="2" key="1">
    <citation type="journal article" date="2023" name="Hortic. Res.">
        <title>A chromosome-level phased genome enabling allele-level studies in sweet orange: a case study on citrus Huanglongbing tolerance.</title>
        <authorList>
            <person name="Wu B."/>
            <person name="Yu Q."/>
            <person name="Deng Z."/>
            <person name="Duan Y."/>
            <person name="Luo F."/>
            <person name="Gmitter F. Jr."/>
        </authorList>
    </citation>
    <scope>NUCLEOTIDE SEQUENCE [LARGE SCALE GENOMIC DNA]</scope>
    <source>
        <strain evidence="2">cv. Valencia</strain>
    </source>
</reference>
<evidence type="ECO:0000313" key="2">
    <source>
        <dbReference type="Proteomes" id="UP000829398"/>
    </source>
</evidence>